<feature type="domain" description="AMP-binding enzyme C-terminal" evidence="4">
    <location>
        <begin position="421"/>
        <end position="496"/>
    </location>
</feature>
<dbReference type="Pfam" id="PF00501">
    <property type="entry name" value="AMP-binding"/>
    <property type="match status" value="1"/>
</dbReference>
<organism evidence="5">
    <name type="scientific">Rhodopseudomonas palustris (strain BisA53)</name>
    <dbReference type="NCBI Taxonomy" id="316055"/>
    <lineage>
        <taxon>Bacteria</taxon>
        <taxon>Pseudomonadati</taxon>
        <taxon>Pseudomonadota</taxon>
        <taxon>Alphaproteobacteria</taxon>
        <taxon>Hyphomicrobiales</taxon>
        <taxon>Nitrobacteraceae</taxon>
        <taxon>Rhodopseudomonas</taxon>
    </lineage>
</organism>
<dbReference type="GO" id="GO:0031956">
    <property type="term" value="F:medium-chain fatty acid-CoA ligase activity"/>
    <property type="evidence" value="ECO:0007669"/>
    <property type="project" value="TreeGrafter"/>
</dbReference>
<dbReference type="SUPFAM" id="SSF56801">
    <property type="entry name" value="Acetyl-CoA synthetase-like"/>
    <property type="match status" value="1"/>
</dbReference>
<evidence type="ECO:0000259" key="3">
    <source>
        <dbReference type="Pfam" id="PF00501"/>
    </source>
</evidence>
<evidence type="ECO:0000313" key="5">
    <source>
        <dbReference type="EMBL" id="ABJ05731.1"/>
    </source>
</evidence>
<evidence type="ECO:0000259" key="4">
    <source>
        <dbReference type="Pfam" id="PF13193"/>
    </source>
</evidence>
<reference evidence="5" key="1">
    <citation type="submission" date="2006-09" db="EMBL/GenBank/DDBJ databases">
        <title>Complete sequence of Rhodopseudomonas palustris BisA53.</title>
        <authorList>
            <consortium name="US DOE Joint Genome Institute"/>
            <person name="Copeland A."/>
            <person name="Lucas S."/>
            <person name="Lapidus A."/>
            <person name="Barry K."/>
            <person name="Detter J.C."/>
            <person name="Glavina del Rio T."/>
            <person name="Hammon N."/>
            <person name="Israni S."/>
            <person name="Dalin E."/>
            <person name="Tice H."/>
            <person name="Pitluck S."/>
            <person name="Chain P."/>
            <person name="Malfatti S."/>
            <person name="Shin M."/>
            <person name="Vergez L."/>
            <person name="Schmutz J."/>
            <person name="Larimer F."/>
            <person name="Land M."/>
            <person name="Hauser L."/>
            <person name="Pelletier D.A."/>
            <person name="Kyrpides N."/>
            <person name="Kim E."/>
            <person name="Harwood C.S."/>
            <person name="Oda Y."/>
            <person name="Richardson P."/>
        </authorList>
    </citation>
    <scope>NUCLEOTIDE SEQUENCE [LARGE SCALE GENOMIC DNA]</scope>
    <source>
        <strain evidence="5">BisA53</strain>
    </source>
</reference>
<dbReference type="PANTHER" id="PTHR43201:SF5">
    <property type="entry name" value="MEDIUM-CHAIN ACYL-COA LIGASE ACSF2, MITOCHONDRIAL"/>
    <property type="match status" value="1"/>
</dbReference>
<feature type="domain" description="AMP-dependent synthetase/ligase" evidence="3">
    <location>
        <begin position="11"/>
        <end position="361"/>
    </location>
</feature>
<dbReference type="InterPro" id="IPR042099">
    <property type="entry name" value="ANL_N_sf"/>
</dbReference>
<dbReference type="STRING" id="316055.RPE_1783"/>
<keyword evidence="2 5" id="KW-0436">Ligase</keyword>
<evidence type="ECO:0000256" key="1">
    <source>
        <dbReference type="ARBA" id="ARBA00006432"/>
    </source>
</evidence>
<name>Q07QQ3_RHOP5</name>
<gene>
    <name evidence="5" type="ordered locus">RPE_1783</name>
</gene>
<accession>Q07QQ3</accession>
<dbReference type="Gene3D" id="3.30.300.30">
    <property type="match status" value="1"/>
</dbReference>
<comment type="similarity">
    <text evidence="1">Belongs to the ATP-dependent AMP-binding enzyme family.</text>
</comment>
<protein>
    <submittedName>
        <fullName evidence="5">AMP-dependent synthetase and ligase</fullName>
    </submittedName>
</protein>
<dbReference type="Pfam" id="PF13193">
    <property type="entry name" value="AMP-binding_C"/>
    <property type="match status" value="1"/>
</dbReference>
<dbReference type="GO" id="GO:0006631">
    <property type="term" value="P:fatty acid metabolic process"/>
    <property type="evidence" value="ECO:0007669"/>
    <property type="project" value="TreeGrafter"/>
</dbReference>
<dbReference type="PROSITE" id="PS00455">
    <property type="entry name" value="AMP_BINDING"/>
    <property type="match status" value="1"/>
</dbReference>
<dbReference type="EMBL" id="CP000463">
    <property type="protein sequence ID" value="ABJ05731.1"/>
    <property type="molecule type" value="Genomic_DNA"/>
</dbReference>
<dbReference type="InterPro" id="IPR025110">
    <property type="entry name" value="AMP-bd_C"/>
</dbReference>
<dbReference type="InterPro" id="IPR020845">
    <property type="entry name" value="AMP-binding_CS"/>
</dbReference>
<dbReference type="PANTHER" id="PTHR43201">
    <property type="entry name" value="ACYL-COA SYNTHETASE"/>
    <property type="match status" value="1"/>
</dbReference>
<evidence type="ECO:0000256" key="2">
    <source>
        <dbReference type="ARBA" id="ARBA00022598"/>
    </source>
</evidence>
<dbReference type="Gene3D" id="3.40.50.12780">
    <property type="entry name" value="N-terminal domain of ligase-like"/>
    <property type="match status" value="1"/>
</dbReference>
<dbReference type="KEGG" id="rpe:RPE_1783"/>
<dbReference type="AlphaFoldDB" id="Q07QQ3"/>
<dbReference type="InterPro" id="IPR045851">
    <property type="entry name" value="AMP-bd_C_sf"/>
</dbReference>
<dbReference type="eggNOG" id="COG0318">
    <property type="taxonomic scope" value="Bacteria"/>
</dbReference>
<dbReference type="InterPro" id="IPR000873">
    <property type="entry name" value="AMP-dep_synth/lig_dom"/>
</dbReference>
<dbReference type="NCBIfam" id="NF009071">
    <property type="entry name" value="PRK12406.1"/>
    <property type="match status" value="1"/>
</dbReference>
<dbReference type="HOGENOM" id="CLU_000022_59_0_5"/>
<proteinExistence type="inferred from homology"/>
<sequence length="514" mass="55989">MSQDSLFHGLISGDRRRSHGEVAARAHKIAGGLRALGVKQGDCVCVLMRNDIAFLETAYAVMTLGAYAVPVNWHFKPDEVAYVVGDSGSRILVGHADLLHQQAGQLPATIAVLSLPPPPEIIAAYKVDPVLRAPPPGAIDFEPWLAQQPAYDGPALPQPQNMIYTSGTTGHPKGVKRFAPTPEQAASAEQMRALIYGLKPGARALLPGPLYHSAPNAFGLRAGKLGGALVLMPRFEPERFLQIIAAERIDTLFMVPTMFIRLMKLPAEVRAKYDVSSLRHVIHAAAPCPAEVKRAMIEWWGPVIYEFYGSTESGAVTFATSQDALDKPGTVGKIAPGAELKFVDDNDRELPEGGIGEIFSRIAGNPDFTYHNKPEKRAEIDRGGFITSGDVGYVDADGYVFICDRKRDMVISGGVNIYPAEIEAALHAIAGVHDCAVFGIPDAEFGEALMAKLEPQPGVTLEVEAIRRELKKMLADYKVPKHIEIMAQLPREDSGKLFKRKMRDPYWQNAGRTI</sequence>
<dbReference type="OrthoDB" id="9803968at2"/>